<keyword evidence="5" id="KW-0001">2Fe-2S</keyword>
<feature type="transmembrane region" description="Helical" evidence="13">
    <location>
        <begin position="213"/>
        <end position="233"/>
    </location>
</feature>
<dbReference type="GO" id="GO:0046872">
    <property type="term" value="F:metal ion binding"/>
    <property type="evidence" value="ECO:0007669"/>
    <property type="project" value="UniProtKB-KW"/>
</dbReference>
<dbReference type="InterPro" id="IPR013130">
    <property type="entry name" value="Fe3_Rdtase_TM_dom"/>
</dbReference>
<accession>A0A1J5QH03</accession>
<dbReference type="GO" id="GO:0050660">
    <property type="term" value="F:flavin adenine dinucleotide binding"/>
    <property type="evidence" value="ECO:0007669"/>
    <property type="project" value="TreeGrafter"/>
</dbReference>
<dbReference type="Pfam" id="PF01794">
    <property type="entry name" value="Ferric_reduct"/>
    <property type="match status" value="1"/>
</dbReference>
<evidence type="ECO:0000259" key="14">
    <source>
        <dbReference type="PROSITE" id="PS51384"/>
    </source>
</evidence>
<dbReference type="InterPro" id="IPR017938">
    <property type="entry name" value="Riboflavin_synthase-like_b-brl"/>
</dbReference>
<comment type="subcellular location">
    <subcellularLocation>
        <location evidence="2">Membrane</location>
        <topology evidence="2">Multi-pass membrane protein</topology>
    </subcellularLocation>
</comment>
<keyword evidence="9 15" id="KW-0560">Oxidoreductase</keyword>
<dbReference type="InterPro" id="IPR017927">
    <property type="entry name" value="FAD-bd_FR_type"/>
</dbReference>
<dbReference type="GO" id="GO:0008941">
    <property type="term" value="F:nitric oxide dioxygenase NAD(P)H activity"/>
    <property type="evidence" value="ECO:0007669"/>
    <property type="project" value="UniProtKB-EC"/>
</dbReference>
<dbReference type="EMBL" id="MLJW01000766">
    <property type="protein sequence ID" value="OIQ82798.1"/>
    <property type="molecule type" value="Genomic_DNA"/>
</dbReference>
<dbReference type="Gene3D" id="2.40.30.10">
    <property type="entry name" value="Translation factors"/>
    <property type="match status" value="1"/>
</dbReference>
<evidence type="ECO:0000313" key="15">
    <source>
        <dbReference type="EMBL" id="OIQ82798.1"/>
    </source>
</evidence>
<evidence type="ECO:0000256" key="12">
    <source>
        <dbReference type="ARBA" id="ARBA00023136"/>
    </source>
</evidence>
<keyword evidence="7" id="KW-0274">FAD</keyword>
<feature type="domain" description="FAD-binding FR-type" evidence="14">
    <location>
        <begin position="238"/>
        <end position="338"/>
    </location>
</feature>
<dbReference type="PANTHER" id="PTHR47354:SF8">
    <property type="entry name" value="1,2-PHENYLACETYL-COA EPOXIDASE, SUBUNIT E"/>
    <property type="match status" value="1"/>
</dbReference>
<sequence>MTTLTPSVSAPVRSSRARPLPVPVRRPWWPDAVGIVVWFSALVVVALWVSNGGVQNLFAGAGDSFVSLGRLTGLVSSDLLLLQVLSMARIPWVERALGQDAISRWHRLLGFTSVNLLLAHALFTTIGYAVLGRIAFLPELWSLVTTAPGMLLATAGTALFVLIMVTSIRAARRRMRYESWHLLHLYAYLGAGLALPHQLWTGADFLSSPVATAYWWGLYALALGSVLVYRVALPWRLSRQQRLVVSKVVTEAPGVVSIHMTGPRLAQMPVAAGQFFVWRFRTGPGWTRGHPLSLSAAPTTAGLRVTANVQGDDGERLARMKPGTRVLVEGPYGRLTPDVRTKPRLAVVGSGLGLAPLISVLQASVKDPSTTEWPVTVIRRSHGAGPQPLQTELDALVASGAVKVLDLVGPRSTDGTSWLPTHLGHVPGPEALTRLIPELDRTDVYVCGAAPWAEAVGADARAAGLETHALHVERFSW</sequence>
<dbReference type="SUPFAM" id="SSF52343">
    <property type="entry name" value="Ferredoxin reductase-like, C-terminal NADP-linked domain"/>
    <property type="match status" value="1"/>
</dbReference>
<keyword evidence="8 13" id="KW-1133">Transmembrane helix</keyword>
<keyword evidence="6" id="KW-0479">Metal-binding</keyword>
<dbReference type="PROSITE" id="PS51384">
    <property type="entry name" value="FAD_FR"/>
    <property type="match status" value="1"/>
</dbReference>
<evidence type="ECO:0000256" key="2">
    <source>
        <dbReference type="ARBA" id="ARBA00004141"/>
    </source>
</evidence>
<proteinExistence type="predicted"/>
<dbReference type="PANTHER" id="PTHR47354">
    <property type="entry name" value="NADH OXIDOREDUCTASE HCR"/>
    <property type="match status" value="1"/>
</dbReference>
<gene>
    <name evidence="15" type="primary">hmp_4</name>
    <name evidence="15" type="ORF">GALL_354170</name>
</gene>
<organism evidence="15">
    <name type="scientific">mine drainage metagenome</name>
    <dbReference type="NCBI Taxonomy" id="410659"/>
    <lineage>
        <taxon>unclassified sequences</taxon>
        <taxon>metagenomes</taxon>
        <taxon>ecological metagenomes</taxon>
    </lineage>
</organism>
<keyword evidence="4 13" id="KW-0812">Transmembrane</keyword>
<evidence type="ECO:0000256" key="8">
    <source>
        <dbReference type="ARBA" id="ARBA00022989"/>
    </source>
</evidence>
<protein>
    <submittedName>
        <fullName evidence="15">Flavohemoprotein</fullName>
        <ecNumber evidence="15">1.14.12.17</ecNumber>
    </submittedName>
</protein>
<dbReference type="AlphaFoldDB" id="A0A1J5QH03"/>
<evidence type="ECO:0000256" key="9">
    <source>
        <dbReference type="ARBA" id="ARBA00023002"/>
    </source>
</evidence>
<comment type="cofactor">
    <cofactor evidence="1">
        <name>FAD</name>
        <dbReference type="ChEBI" id="CHEBI:57692"/>
    </cofactor>
</comment>
<dbReference type="GO" id="GO:0051537">
    <property type="term" value="F:2 iron, 2 sulfur cluster binding"/>
    <property type="evidence" value="ECO:0007669"/>
    <property type="project" value="UniProtKB-KW"/>
</dbReference>
<evidence type="ECO:0000256" key="10">
    <source>
        <dbReference type="ARBA" id="ARBA00023004"/>
    </source>
</evidence>
<feature type="transmembrane region" description="Helical" evidence="13">
    <location>
        <begin position="108"/>
        <end position="131"/>
    </location>
</feature>
<keyword evidence="3" id="KW-0285">Flavoprotein</keyword>
<evidence type="ECO:0000256" key="7">
    <source>
        <dbReference type="ARBA" id="ARBA00022827"/>
    </source>
</evidence>
<dbReference type="EC" id="1.14.12.17" evidence="15"/>
<keyword evidence="11" id="KW-0411">Iron-sulfur</keyword>
<dbReference type="InterPro" id="IPR050415">
    <property type="entry name" value="MRET"/>
</dbReference>
<evidence type="ECO:0000256" key="5">
    <source>
        <dbReference type="ARBA" id="ARBA00022714"/>
    </source>
</evidence>
<keyword evidence="10" id="KW-0408">Iron</keyword>
<reference evidence="15" key="1">
    <citation type="submission" date="2016-10" db="EMBL/GenBank/DDBJ databases">
        <title>Sequence of Gallionella enrichment culture.</title>
        <authorList>
            <person name="Poehlein A."/>
            <person name="Muehling M."/>
            <person name="Daniel R."/>
        </authorList>
    </citation>
    <scope>NUCLEOTIDE SEQUENCE</scope>
</reference>
<evidence type="ECO:0000256" key="3">
    <source>
        <dbReference type="ARBA" id="ARBA00022630"/>
    </source>
</evidence>
<comment type="caution">
    <text evidence="15">The sequence shown here is derived from an EMBL/GenBank/DDBJ whole genome shotgun (WGS) entry which is preliminary data.</text>
</comment>
<dbReference type="GO" id="GO:0016020">
    <property type="term" value="C:membrane"/>
    <property type="evidence" value="ECO:0007669"/>
    <property type="project" value="UniProtKB-SubCell"/>
</dbReference>
<feature type="transmembrane region" description="Helical" evidence="13">
    <location>
        <begin position="151"/>
        <end position="171"/>
    </location>
</feature>
<dbReference type="InterPro" id="IPR039261">
    <property type="entry name" value="FNR_nucleotide-bd"/>
</dbReference>
<feature type="transmembrane region" description="Helical" evidence="13">
    <location>
        <begin position="183"/>
        <end position="201"/>
    </location>
</feature>
<dbReference type="SUPFAM" id="SSF63380">
    <property type="entry name" value="Riboflavin synthase domain-like"/>
    <property type="match status" value="1"/>
</dbReference>
<evidence type="ECO:0000256" key="1">
    <source>
        <dbReference type="ARBA" id="ARBA00001974"/>
    </source>
</evidence>
<evidence type="ECO:0000256" key="11">
    <source>
        <dbReference type="ARBA" id="ARBA00023014"/>
    </source>
</evidence>
<keyword evidence="12 13" id="KW-0472">Membrane</keyword>
<evidence type="ECO:0000256" key="6">
    <source>
        <dbReference type="ARBA" id="ARBA00022723"/>
    </source>
</evidence>
<dbReference type="Gene3D" id="3.40.50.80">
    <property type="entry name" value="Nucleotide-binding domain of ferredoxin-NADP reductase (FNR) module"/>
    <property type="match status" value="1"/>
</dbReference>
<feature type="transmembrane region" description="Helical" evidence="13">
    <location>
        <begin position="28"/>
        <end position="48"/>
    </location>
</feature>
<evidence type="ECO:0000256" key="4">
    <source>
        <dbReference type="ARBA" id="ARBA00022692"/>
    </source>
</evidence>
<name>A0A1J5QH03_9ZZZZ</name>
<evidence type="ECO:0000256" key="13">
    <source>
        <dbReference type="SAM" id="Phobius"/>
    </source>
</evidence>